<dbReference type="EMBL" id="JAUSVL010000001">
    <property type="protein sequence ID" value="MDQ0290751.1"/>
    <property type="molecule type" value="Genomic_DNA"/>
</dbReference>
<proteinExistence type="predicted"/>
<dbReference type="AlphaFoldDB" id="A0AAE3VI89"/>
<keyword evidence="1" id="KW-0812">Transmembrane</keyword>
<reference evidence="2" key="1">
    <citation type="submission" date="2023-07" db="EMBL/GenBank/DDBJ databases">
        <title>Genomic Encyclopedia of Type Strains, Phase IV (KMG-IV): sequencing the most valuable type-strain genomes for metagenomic binning, comparative biology and taxonomic classification.</title>
        <authorList>
            <person name="Goeker M."/>
        </authorList>
    </citation>
    <scope>NUCLEOTIDE SEQUENCE</scope>
    <source>
        <strain evidence="2">DSM 24202</strain>
    </source>
</reference>
<sequence>MNQSSQHNSTRITPWRFIRQLALFVLLAGNIIVPELHHARHSFAICDDTAIAMAAGQQFLTQPGCADQHQHNAQRCPLCQLFAQLFSATPPPPLTCTALPILAVAPVFRTQQVHARKASRSCQSRAPPVLIATC</sequence>
<keyword evidence="1" id="KW-1133">Transmembrane helix</keyword>
<name>A0AAE3VI89_9BACT</name>
<keyword evidence="3" id="KW-1185">Reference proteome</keyword>
<gene>
    <name evidence="2" type="ORF">J3R75_002858</name>
</gene>
<protein>
    <recommendedName>
        <fullName evidence="4">DUF2946 domain-containing protein</fullName>
    </recommendedName>
</protein>
<keyword evidence="1" id="KW-0472">Membrane</keyword>
<organism evidence="2 3">
    <name type="scientific">Oligosphaera ethanolica</name>
    <dbReference type="NCBI Taxonomy" id="760260"/>
    <lineage>
        <taxon>Bacteria</taxon>
        <taxon>Pseudomonadati</taxon>
        <taxon>Lentisphaerota</taxon>
        <taxon>Oligosphaeria</taxon>
        <taxon>Oligosphaerales</taxon>
        <taxon>Oligosphaeraceae</taxon>
        <taxon>Oligosphaera</taxon>
    </lineage>
</organism>
<evidence type="ECO:0000256" key="1">
    <source>
        <dbReference type="SAM" id="Phobius"/>
    </source>
</evidence>
<dbReference type="Proteomes" id="UP001238163">
    <property type="component" value="Unassembled WGS sequence"/>
</dbReference>
<comment type="caution">
    <text evidence="2">The sequence shown here is derived from an EMBL/GenBank/DDBJ whole genome shotgun (WGS) entry which is preliminary data.</text>
</comment>
<feature type="transmembrane region" description="Helical" evidence="1">
    <location>
        <begin position="21"/>
        <end position="39"/>
    </location>
</feature>
<dbReference type="InterPro" id="IPR021333">
    <property type="entry name" value="DUF2946"/>
</dbReference>
<evidence type="ECO:0008006" key="4">
    <source>
        <dbReference type="Google" id="ProtNLM"/>
    </source>
</evidence>
<accession>A0AAE3VI89</accession>
<evidence type="ECO:0000313" key="2">
    <source>
        <dbReference type="EMBL" id="MDQ0290751.1"/>
    </source>
</evidence>
<evidence type="ECO:0000313" key="3">
    <source>
        <dbReference type="Proteomes" id="UP001238163"/>
    </source>
</evidence>
<dbReference type="Pfam" id="PF11162">
    <property type="entry name" value="DUF2946"/>
    <property type="match status" value="1"/>
</dbReference>
<dbReference type="RefSeq" id="WP_307262586.1">
    <property type="nucleotide sequence ID" value="NZ_JAUSVL010000001.1"/>
</dbReference>